<dbReference type="GO" id="GO:0033627">
    <property type="term" value="P:cell adhesion mediated by integrin"/>
    <property type="evidence" value="ECO:0007669"/>
    <property type="project" value="TreeGrafter"/>
</dbReference>
<dbReference type="GO" id="GO:0007160">
    <property type="term" value="P:cell-matrix adhesion"/>
    <property type="evidence" value="ECO:0007669"/>
    <property type="project" value="TreeGrafter"/>
</dbReference>
<evidence type="ECO:0000313" key="4">
    <source>
        <dbReference type="EMBL" id="OGC62284.1"/>
    </source>
</evidence>
<dbReference type="GO" id="GO:0008305">
    <property type="term" value="C:integrin complex"/>
    <property type="evidence" value="ECO:0007669"/>
    <property type="project" value="InterPro"/>
</dbReference>
<dbReference type="PRINTS" id="PR01185">
    <property type="entry name" value="INTEGRINA"/>
</dbReference>
<dbReference type="Proteomes" id="UP000176614">
    <property type="component" value="Unassembled WGS sequence"/>
</dbReference>
<dbReference type="EMBL" id="MEVT01000022">
    <property type="protein sequence ID" value="OGC62284.1"/>
    <property type="molecule type" value="Genomic_DNA"/>
</dbReference>
<dbReference type="InterPro" id="IPR013517">
    <property type="entry name" value="FG-GAP"/>
</dbReference>
<comment type="caution">
    <text evidence="4">The sequence shown here is derived from an EMBL/GenBank/DDBJ whole genome shotgun (WGS) entry which is preliminary data.</text>
</comment>
<dbReference type="PANTHER" id="PTHR23220:SF122">
    <property type="entry name" value="INTEGRIN ALPHA-PS1"/>
    <property type="match status" value="1"/>
</dbReference>
<dbReference type="InterPro" id="IPR028994">
    <property type="entry name" value="Integrin_alpha_N"/>
</dbReference>
<dbReference type="PANTHER" id="PTHR23220">
    <property type="entry name" value="INTEGRIN ALPHA"/>
    <property type="match status" value="1"/>
</dbReference>
<dbReference type="InterPro" id="IPR013519">
    <property type="entry name" value="Int_alpha_beta-p"/>
</dbReference>
<dbReference type="GO" id="GO:0007229">
    <property type="term" value="P:integrin-mediated signaling pathway"/>
    <property type="evidence" value="ECO:0007669"/>
    <property type="project" value="TreeGrafter"/>
</dbReference>
<keyword evidence="1" id="KW-0732">Signal</keyword>
<dbReference type="PROSITE" id="PS51470">
    <property type="entry name" value="FG_GAP"/>
    <property type="match status" value="3"/>
</dbReference>
<gene>
    <name evidence="4" type="ORF">A2264_03285</name>
</gene>
<keyword evidence="2" id="KW-0677">Repeat</keyword>
<accession>A0A1F4VYP4</accession>
<dbReference type="SMART" id="SM00191">
    <property type="entry name" value="Int_alpha"/>
    <property type="match status" value="6"/>
</dbReference>
<dbReference type="Pfam" id="PF01839">
    <property type="entry name" value="FG-GAP"/>
    <property type="match status" value="3"/>
</dbReference>
<dbReference type="Gene3D" id="2.130.10.130">
    <property type="entry name" value="Integrin alpha, N-terminal"/>
    <property type="match status" value="3"/>
</dbReference>
<reference evidence="4 5" key="1">
    <citation type="journal article" date="2016" name="Nat. Commun.">
        <title>Thousands of microbial genomes shed light on interconnected biogeochemical processes in an aquifer system.</title>
        <authorList>
            <person name="Anantharaman K."/>
            <person name="Brown C.T."/>
            <person name="Hug L.A."/>
            <person name="Sharon I."/>
            <person name="Castelle C.J."/>
            <person name="Probst A.J."/>
            <person name="Thomas B.C."/>
            <person name="Singh A."/>
            <person name="Wilkins M.J."/>
            <person name="Karaoz U."/>
            <person name="Brodie E.L."/>
            <person name="Williams K.H."/>
            <person name="Hubbard S.S."/>
            <person name="Banfield J.F."/>
        </authorList>
    </citation>
    <scope>NUCLEOTIDE SEQUENCE [LARGE SCALE GENOMIC DNA]</scope>
</reference>
<proteinExistence type="predicted"/>
<evidence type="ECO:0000256" key="3">
    <source>
        <dbReference type="ARBA" id="ARBA00023180"/>
    </source>
</evidence>
<dbReference type="GO" id="GO:0009897">
    <property type="term" value="C:external side of plasma membrane"/>
    <property type="evidence" value="ECO:0007669"/>
    <property type="project" value="TreeGrafter"/>
</dbReference>
<name>A0A1F4VYP4_UNCKA</name>
<dbReference type="GO" id="GO:0098609">
    <property type="term" value="P:cell-cell adhesion"/>
    <property type="evidence" value="ECO:0007669"/>
    <property type="project" value="TreeGrafter"/>
</dbReference>
<evidence type="ECO:0000256" key="2">
    <source>
        <dbReference type="ARBA" id="ARBA00022737"/>
    </source>
</evidence>
<keyword evidence="3" id="KW-0325">Glycoprotein</keyword>
<protein>
    <submittedName>
        <fullName evidence="4">Uncharacterized protein</fullName>
    </submittedName>
</protein>
<dbReference type="AlphaFoldDB" id="A0A1F4VYP4"/>
<organism evidence="4 5">
    <name type="scientific">candidate division WWE3 bacterium RIFOXYA2_FULL_46_9</name>
    <dbReference type="NCBI Taxonomy" id="1802636"/>
    <lineage>
        <taxon>Bacteria</taxon>
        <taxon>Katanobacteria</taxon>
    </lineage>
</organism>
<sequence>MEINDGTANGPLLDNTDYFGVAVANIGDLNNDGVQDLSAGSAFDDNGGTSRGAVHIHFMNKDGSIKSTVEINDSTENGPVLSDADTYGFSIANIGDLNNDGIQDLAVGAQYDDAGGTDRGTVHIHFMNRDGSVKSTVEINDTTANGPDLLDNDFYGRSVSNIGDLDSDGTQDLAVGARGDDNGGSSRGAVHIHFMNKDGSIKSTVEINDSTENGPVLSDTDTYGFSIANIGDLNNDGIQDVAVGGNLDDTGGSNRGTVHIHFMNRDGSVKSTVEINNGTTNGPQLSDLDGYGASVVTLGDLNNDEIQDLAVGATGDDNGGTNRGALHIHFMNRDGSVKSTTEINDSTVNGPVLSDSDAFGISVSDPGDLNDDGIHDIVIGAWYDDNGGTDRGAVHIIFMKPFYTLTFLKDTSCKDREPEETTWIQLEPKDNGMYLTWTQYDSQHVKIRIDDGTGSYPWEIAKSKNDGHEFLPNVASWQKIKLRGVNGCREGDFSEEVSYSSYPSGWYNN</sequence>
<dbReference type="GO" id="GO:0005178">
    <property type="term" value="F:integrin binding"/>
    <property type="evidence" value="ECO:0007669"/>
    <property type="project" value="TreeGrafter"/>
</dbReference>
<evidence type="ECO:0000256" key="1">
    <source>
        <dbReference type="ARBA" id="ARBA00022729"/>
    </source>
</evidence>
<dbReference type="SUPFAM" id="SSF69318">
    <property type="entry name" value="Integrin alpha N-terminal domain"/>
    <property type="match status" value="1"/>
</dbReference>
<dbReference type="InterPro" id="IPR000413">
    <property type="entry name" value="Integrin_alpha"/>
</dbReference>
<evidence type="ECO:0000313" key="5">
    <source>
        <dbReference type="Proteomes" id="UP000176614"/>
    </source>
</evidence>